<evidence type="ECO:0000313" key="1">
    <source>
        <dbReference type="EMBL" id="KAF2242627.1"/>
    </source>
</evidence>
<dbReference type="Proteomes" id="UP000800094">
    <property type="component" value="Unassembled WGS sequence"/>
</dbReference>
<dbReference type="EMBL" id="ML987207">
    <property type="protein sequence ID" value="KAF2242627.1"/>
    <property type="molecule type" value="Genomic_DNA"/>
</dbReference>
<proteinExistence type="predicted"/>
<evidence type="ECO:0000313" key="2">
    <source>
        <dbReference type="Proteomes" id="UP000800094"/>
    </source>
</evidence>
<protein>
    <submittedName>
        <fullName evidence="1">Uncharacterized protein</fullName>
    </submittedName>
</protein>
<accession>A0A6A6HX63</accession>
<sequence length="163" mass="18540">MSAPNTPSDVSVIGQEHLKDRKVLVAPLRIIRSQSARVPLLTPIKKWYQAPILDRVFAAGRAMGMDHDRYIPSVVYYMTYRMTDQDYNDYRRALAVFPFAGAVEKMLAVGEGEFDKVSQHRPGCPFCEGEELEDLLRELVLRENLGLQYDLARPGPPTPLLEY</sequence>
<keyword evidence="2" id="KW-1185">Reference proteome</keyword>
<dbReference type="GeneID" id="54589294"/>
<dbReference type="AlphaFoldDB" id="A0A6A6HX63"/>
<reference evidence="1" key="1">
    <citation type="journal article" date="2020" name="Stud. Mycol.">
        <title>101 Dothideomycetes genomes: a test case for predicting lifestyles and emergence of pathogens.</title>
        <authorList>
            <person name="Haridas S."/>
            <person name="Albert R."/>
            <person name="Binder M."/>
            <person name="Bloem J."/>
            <person name="Labutti K."/>
            <person name="Salamov A."/>
            <person name="Andreopoulos B."/>
            <person name="Baker S."/>
            <person name="Barry K."/>
            <person name="Bills G."/>
            <person name="Bluhm B."/>
            <person name="Cannon C."/>
            <person name="Castanera R."/>
            <person name="Culley D."/>
            <person name="Daum C."/>
            <person name="Ezra D."/>
            <person name="Gonzalez J."/>
            <person name="Henrissat B."/>
            <person name="Kuo A."/>
            <person name="Liang C."/>
            <person name="Lipzen A."/>
            <person name="Lutzoni F."/>
            <person name="Magnuson J."/>
            <person name="Mondo S."/>
            <person name="Nolan M."/>
            <person name="Ohm R."/>
            <person name="Pangilinan J."/>
            <person name="Park H.-J."/>
            <person name="Ramirez L."/>
            <person name="Alfaro M."/>
            <person name="Sun H."/>
            <person name="Tritt A."/>
            <person name="Yoshinaga Y."/>
            <person name="Zwiers L.-H."/>
            <person name="Turgeon B."/>
            <person name="Goodwin S."/>
            <person name="Spatafora J."/>
            <person name="Crous P."/>
            <person name="Grigoriev I."/>
        </authorList>
    </citation>
    <scope>NUCLEOTIDE SEQUENCE</scope>
    <source>
        <strain evidence="1">CBS 122368</strain>
    </source>
</reference>
<gene>
    <name evidence="1" type="ORF">BU26DRAFT_609950</name>
</gene>
<name>A0A6A6HX63_9PLEO</name>
<organism evidence="1 2">
    <name type="scientific">Trematosphaeria pertusa</name>
    <dbReference type="NCBI Taxonomy" id="390896"/>
    <lineage>
        <taxon>Eukaryota</taxon>
        <taxon>Fungi</taxon>
        <taxon>Dikarya</taxon>
        <taxon>Ascomycota</taxon>
        <taxon>Pezizomycotina</taxon>
        <taxon>Dothideomycetes</taxon>
        <taxon>Pleosporomycetidae</taxon>
        <taxon>Pleosporales</taxon>
        <taxon>Massarineae</taxon>
        <taxon>Trematosphaeriaceae</taxon>
        <taxon>Trematosphaeria</taxon>
    </lineage>
</organism>
<dbReference type="RefSeq" id="XP_033677631.1">
    <property type="nucleotide sequence ID" value="XM_033835964.1"/>
</dbReference>